<evidence type="ECO:0000313" key="2">
    <source>
        <dbReference type="EMBL" id="CAI9776432.1"/>
    </source>
</evidence>
<dbReference type="GO" id="GO:0045145">
    <property type="term" value="F:single-stranded DNA 5'-3' DNA exonuclease activity"/>
    <property type="evidence" value="ECO:0007669"/>
    <property type="project" value="InterPro"/>
</dbReference>
<dbReference type="GO" id="GO:0005634">
    <property type="term" value="C:nucleus"/>
    <property type="evidence" value="ECO:0007669"/>
    <property type="project" value="TreeGrafter"/>
</dbReference>
<dbReference type="AlphaFoldDB" id="A0AAD1ZVI7"/>
<protein>
    <recommendedName>
        <fullName evidence="4">Exonuclease V</fullName>
    </recommendedName>
</protein>
<keyword evidence="3" id="KW-1185">Reference proteome</keyword>
<evidence type="ECO:0000313" key="3">
    <source>
        <dbReference type="Proteomes" id="UP000834106"/>
    </source>
</evidence>
<dbReference type="Gene3D" id="3.90.320.10">
    <property type="match status" value="1"/>
</dbReference>
<name>A0AAD1ZVI7_9LAMI</name>
<dbReference type="InterPro" id="IPR011604">
    <property type="entry name" value="PDDEXK-like_dom_sf"/>
</dbReference>
<evidence type="ECO:0008006" key="4">
    <source>
        <dbReference type="Google" id="ProtNLM"/>
    </source>
</evidence>
<gene>
    <name evidence="2" type="ORF">FPE_LOCUS23862</name>
</gene>
<dbReference type="InterPro" id="IPR019190">
    <property type="entry name" value="EXOV"/>
</dbReference>
<accession>A0AAD1ZVI7</accession>
<dbReference type="Pfam" id="PF09810">
    <property type="entry name" value="Exo5"/>
    <property type="match status" value="3"/>
</dbReference>
<dbReference type="PANTHER" id="PTHR14464">
    <property type="entry name" value="EXONUCLEASE V"/>
    <property type="match status" value="1"/>
</dbReference>
<evidence type="ECO:0000256" key="1">
    <source>
        <dbReference type="ARBA" id="ARBA00009797"/>
    </source>
</evidence>
<dbReference type="EMBL" id="OU503049">
    <property type="protein sequence ID" value="CAI9776432.1"/>
    <property type="molecule type" value="Genomic_DNA"/>
</dbReference>
<dbReference type="PANTHER" id="PTHR14464:SF4">
    <property type="entry name" value="EXONUCLEASE V"/>
    <property type="match status" value="1"/>
</dbReference>
<dbReference type="GO" id="GO:0036297">
    <property type="term" value="P:interstrand cross-link repair"/>
    <property type="evidence" value="ECO:0007669"/>
    <property type="project" value="TreeGrafter"/>
</dbReference>
<comment type="similarity">
    <text evidence="1">Belongs to the EXO5 family.</text>
</comment>
<proteinExistence type="inferred from homology"/>
<dbReference type="Proteomes" id="UP000834106">
    <property type="component" value="Chromosome 14"/>
</dbReference>
<organism evidence="2 3">
    <name type="scientific">Fraxinus pennsylvanica</name>
    <dbReference type="NCBI Taxonomy" id="56036"/>
    <lineage>
        <taxon>Eukaryota</taxon>
        <taxon>Viridiplantae</taxon>
        <taxon>Streptophyta</taxon>
        <taxon>Embryophyta</taxon>
        <taxon>Tracheophyta</taxon>
        <taxon>Spermatophyta</taxon>
        <taxon>Magnoliopsida</taxon>
        <taxon>eudicotyledons</taxon>
        <taxon>Gunneridae</taxon>
        <taxon>Pentapetalae</taxon>
        <taxon>asterids</taxon>
        <taxon>lamiids</taxon>
        <taxon>Lamiales</taxon>
        <taxon>Oleaceae</taxon>
        <taxon>Oleeae</taxon>
        <taxon>Fraxinus</taxon>
    </lineage>
</organism>
<reference evidence="2" key="1">
    <citation type="submission" date="2023-05" db="EMBL/GenBank/DDBJ databases">
        <authorList>
            <person name="Huff M."/>
        </authorList>
    </citation>
    <scope>NUCLEOTIDE SEQUENCE</scope>
</reference>
<sequence length="381" mass="43970">MTESPAPPRPPTSSNATKIPQEIISEEEMALIDAAFVAAQLPRNPSCIQSITRTLLGGTAPDIEDSGRVDWSDWDSRPLKKRNRGIDSFLHRFRRERGLSVTDIIATEWCEKQMEFFLLFGKPEITNAMKVGRARHVELEQEVTKSEKVPVKSNEDIWAQKFLNFIVGANQLIFDGLTRELPVVGFVEGIWIIGKIDEIRLPLTDSERYATLVDTKTRVHPRLPSEPQRRNGRLQMMCYKYLWDSLVDDKFPAENLFNYFSVNPHYILSPEIRENTRKSGFASETLNDLVGYFRNSCRRLPRANNLLILRYESQEDQSLLGEDPFAYDSEWLTDQIKSSVEFWLNKREARYTPTEERWKCKFCKYTKVCTVNSTPDASSPS</sequence>